<dbReference type="AlphaFoldDB" id="A0A0F8YHQ7"/>
<evidence type="ECO:0000313" key="2">
    <source>
        <dbReference type="EMBL" id="KKK80903.1"/>
    </source>
</evidence>
<name>A0A0F8YHQ7_9ZZZZ</name>
<feature type="non-terminal residue" evidence="2">
    <location>
        <position position="1"/>
    </location>
</feature>
<dbReference type="EMBL" id="LAZR01053365">
    <property type="protein sequence ID" value="KKK80903.1"/>
    <property type="molecule type" value="Genomic_DNA"/>
</dbReference>
<feature type="region of interest" description="Disordered" evidence="1">
    <location>
        <begin position="97"/>
        <end position="126"/>
    </location>
</feature>
<organism evidence="2">
    <name type="scientific">marine sediment metagenome</name>
    <dbReference type="NCBI Taxonomy" id="412755"/>
    <lineage>
        <taxon>unclassified sequences</taxon>
        <taxon>metagenomes</taxon>
        <taxon>ecological metagenomes</taxon>
    </lineage>
</organism>
<proteinExistence type="predicted"/>
<accession>A0A0F8YHQ7</accession>
<gene>
    <name evidence="2" type="ORF">LCGC14_2818820</name>
</gene>
<reference evidence="2" key="1">
    <citation type="journal article" date="2015" name="Nature">
        <title>Complex archaea that bridge the gap between prokaryotes and eukaryotes.</title>
        <authorList>
            <person name="Spang A."/>
            <person name="Saw J.H."/>
            <person name="Jorgensen S.L."/>
            <person name="Zaremba-Niedzwiedzka K."/>
            <person name="Martijn J."/>
            <person name="Lind A.E."/>
            <person name="van Eijk R."/>
            <person name="Schleper C."/>
            <person name="Guy L."/>
            <person name="Ettema T.J."/>
        </authorList>
    </citation>
    <scope>NUCLEOTIDE SEQUENCE</scope>
</reference>
<sequence length="240" mass="26386">AEDGFRLFDLTGSSPIGKDRVSATFLADVDTQYLDRVSTAKDPDRTVIWTIYPGAGNTDGRPNKGIWYDYRLNRFSHFELELEGLIRNATTTALTIDAPASAGDPDNVDDESGESSFDNRPQEFGNSRMGAFNTTFVASDFTGDLLEGLVETGDIEGAPGNFFFLNGVRPLVDGRRVEIALAEMDNRDDDVVFGPYESPDEDGRVSFRSEARYHRIRMKLPPGWTQAVGLDIEGVAAGSR</sequence>
<comment type="caution">
    <text evidence="2">The sequence shown here is derived from an EMBL/GenBank/DDBJ whole genome shotgun (WGS) entry which is preliminary data.</text>
</comment>
<protein>
    <submittedName>
        <fullName evidence="2">Uncharacterized protein</fullName>
    </submittedName>
</protein>
<evidence type="ECO:0000256" key="1">
    <source>
        <dbReference type="SAM" id="MobiDB-lite"/>
    </source>
</evidence>